<evidence type="ECO:0000256" key="5">
    <source>
        <dbReference type="ARBA" id="ARBA00023319"/>
    </source>
</evidence>
<dbReference type="SUPFAM" id="SSF48726">
    <property type="entry name" value="Immunoglobulin"/>
    <property type="match status" value="5"/>
</dbReference>
<dbReference type="EMBL" id="BAAAGX010000018">
    <property type="protein sequence ID" value="GAA0258308.1"/>
    <property type="molecule type" value="Genomic_DNA"/>
</dbReference>
<evidence type="ECO:0000256" key="4">
    <source>
        <dbReference type="ARBA" id="ARBA00023180"/>
    </source>
</evidence>
<evidence type="ECO:0000313" key="9">
    <source>
        <dbReference type="Proteomes" id="UP001500967"/>
    </source>
</evidence>
<dbReference type="RefSeq" id="WP_344651293.1">
    <property type="nucleotide sequence ID" value="NZ_BAAAGX010000018.1"/>
</dbReference>
<dbReference type="PROSITE" id="PS50835">
    <property type="entry name" value="IG_LIKE"/>
    <property type="match status" value="2"/>
</dbReference>
<keyword evidence="5" id="KW-0393">Immunoglobulin domain</keyword>
<dbReference type="InterPro" id="IPR003599">
    <property type="entry name" value="Ig_sub"/>
</dbReference>
<dbReference type="InterPro" id="IPR051275">
    <property type="entry name" value="Cell_adhesion_signaling"/>
</dbReference>
<dbReference type="InterPro" id="IPR007110">
    <property type="entry name" value="Ig-like_dom"/>
</dbReference>
<keyword evidence="4" id="KW-0325">Glycoprotein</keyword>
<proteinExistence type="predicted"/>
<accession>A0ABN0UQV7</accession>
<comment type="subcellular location">
    <subcellularLocation>
        <location evidence="1">Membrane</location>
        <topology evidence="1">Single-pass type I membrane protein</topology>
    </subcellularLocation>
</comment>
<dbReference type="InterPro" id="IPR013783">
    <property type="entry name" value="Ig-like_fold"/>
</dbReference>
<feature type="signal peptide" evidence="6">
    <location>
        <begin position="1"/>
        <end position="31"/>
    </location>
</feature>
<evidence type="ECO:0000256" key="6">
    <source>
        <dbReference type="SAM" id="SignalP"/>
    </source>
</evidence>
<feature type="chain" id="PRO_5047085399" description="Ig-like domain-containing protein" evidence="6">
    <location>
        <begin position="32"/>
        <end position="737"/>
    </location>
</feature>
<dbReference type="PANTHER" id="PTHR11640:SF164">
    <property type="entry name" value="MAM DOMAIN-CONTAINING GLYCOSYLPHOSPHATIDYLINOSITOL ANCHOR PROTEIN 1"/>
    <property type="match status" value="1"/>
</dbReference>
<feature type="domain" description="Ig-like" evidence="7">
    <location>
        <begin position="440"/>
        <end position="532"/>
    </location>
</feature>
<comment type="caution">
    <text evidence="8">The sequence shown here is derived from an EMBL/GenBank/DDBJ whole genome shotgun (WGS) entry which is preliminary data.</text>
</comment>
<keyword evidence="3" id="KW-1015">Disulfide bond</keyword>
<dbReference type="InterPro" id="IPR013098">
    <property type="entry name" value="Ig_I-set"/>
</dbReference>
<evidence type="ECO:0000256" key="1">
    <source>
        <dbReference type="ARBA" id="ARBA00004479"/>
    </source>
</evidence>
<evidence type="ECO:0000259" key="7">
    <source>
        <dbReference type="PROSITE" id="PS50835"/>
    </source>
</evidence>
<gene>
    <name evidence="8" type="ORF">GCM10009539_49570</name>
</gene>
<dbReference type="Pfam" id="PF07679">
    <property type="entry name" value="I-set"/>
    <property type="match status" value="1"/>
</dbReference>
<evidence type="ECO:0000313" key="8">
    <source>
        <dbReference type="EMBL" id="GAA0258308.1"/>
    </source>
</evidence>
<dbReference type="Gene3D" id="2.60.40.10">
    <property type="entry name" value="Immunoglobulins"/>
    <property type="match status" value="5"/>
</dbReference>
<reference evidence="8 9" key="1">
    <citation type="journal article" date="2019" name="Int. J. Syst. Evol. Microbiol.">
        <title>The Global Catalogue of Microorganisms (GCM) 10K type strain sequencing project: providing services to taxonomists for standard genome sequencing and annotation.</title>
        <authorList>
            <consortium name="The Broad Institute Genomics Platform"/>
            <consortium name="The Broad Institute Genome Sequencing Center for Infectious Disease"/>
            <person name="Wu L."/>
            <person name="Ma J."/>
        </authorList>
    </citation>
    <scope>NUCLEOTIDE SEQUENCE [LARGE SCALE GENOMIC DNA]</scope>
    <source>
        <strain evidence="8 9">JCM 10425</strain>
    </source>
</reference>
<name>A0ABN0UQV7_9ACTN</name>
<dbReference type="InterPro" id="IPR036179">
    <property type="entry name" value="Ig-like_dom_sf"/>
</dbReference>
<dbReference type="SMART" id="SM00409">
    <property type="entry name" value="IG"/>
    <property type="match status" value="4"/>
</dbReference>
<dbReference type="Proteomes" id="UP001500967">
    <property type="component" value="Unassembled WGS sequence"/>
</dbReference>
<evidence type="ECO:0000256" key="2">
    <source>
        <dbReference type="ARBA" id="ARBA00023136"/>
    </source>
</evidence>
<feature type="domain" description="Ig-like" evidence="7">
    <location>
        <begin position="243"/>
        <end position="333"/>
    </location>
</feature>
<sequence length="737" mass="73698">MQGLVRFRPLTVVAGFAVAVALVGVPAPAFAATPTITTQPVVEAGPTGSDIELTVGANSTDAGTLNYQWFYELIKGTGIWVKALPSAEILNIGYTGGNTDTLKLKTVTPVLNAIGLKVEVSSSLGGGAATSDEVGVAVGDPPTIVGVGQVEPRVVAGGTAHLTGTVTGLSPLSYSWQVLKPALVASRWTSLTNGSGVSGARTATLTLSNLTADVAKNSYRLVASNAVGIDISEPVKVDVGVKPTVSTPADQTAVNGSATLTSTITGNPTPSVKWQRRSGALWTDVVSSATSLTNGVATAKLTGLTTADNGAQYRVVASNNFGESAESGAVTVTVAGSKPTITDPLDKISLLGGVNLSVNVTGDPAPVVTWQRKLPTTGAVWEDLTGVGTTVSTGAGSLVSTLPLSALTSALSGSRFRAVAKNAVDTVVSDSSQLIAGLAPTVTNPLDVTVSSGAGTLAVNVTGDPAPTVTWQRRGPSAGAQWEDLIGQGTVSGGVATLPLTGVTSALNGSRYRAVVKNAVGQVVSDSAQLISGTVADVSNPVAQTATLGAATFTANVSGDPLPTARWQVLEPTSGARWANVSVGSGVLAAQVGGLATLTLTGLTKNQNGNRYRVVATNGVDTPAVSDSAVLTVAGTPLSITNPASAVTSALNGTVTLAVNASGGDTPPSVQWQSLAPTVGSTWTNLSNGAGVAGANTSQLTLSALTALRNGYRYRAVATNGSETATSSSSLLTVNIV</sequence>
<keyword evidence="2" id="KW-0472">Membrane</keyword>
<protein>
    <recommendedName>
        <fullName evidence="7">Ig-like domain-containing protein</fullName>
    </recommendedName>
</protein>
<organism evidence="8 9">
    <name type="scientific">Cryptosporangium japonicum</name>
    <dbReference type="NCBI Taxonomy" id="80872"/>
    <lineage>
        <taxon>Bacteria</taxon>
        <taxon>Bacillati</taxon>
        <taxon>Actinomycetota</taxon>
        <taxon>Actinomycetes</taxon>
        <taxon>Cryptosporangiales</taxon>
        <taxon>Cryptosporangiaceae</taxon>
        <taxon>Cryptosporangium</taxon>
    </lineage>
</organism>
<evidence type="ECO:0000256" key="3">
    <source>
        <dbReference type="ARBA" id="ARBA00023157"/>
    </source>
</evidence>
<keyword evidence="6" id="KW-0732">Signal</keyword>
<keyword evidence="9" id="KW-1185">Reference proteome</keyword>
<dbReference type="PANTHER" id="PTHR11640">
    <property type="entry name" value="NEPHRIN"/>
    <property type="match status" value="1"/>
</dbReference>